<organism evidence="3 4">
    <name type="scientific">Bos indicus</name>
    <name type="common">Zebu</name>
    <dbReference type="NCBI Taxonomy" id="9915"/>
    <lineage>
        <taxon>Eukaryota</taxon>
        <taxon>Metazoa</taxon>
        <taxon>Chordata</taxon>
        <taxon>Craniata</taxon>
        <taxon>Vertebrata</taxon>
        <taxon>Euteleostomi</taxon>
        <taxon>Mammalia</taxon>
        <taxon>Eutheria</taxon>
        <taxon>Laurasiatheria</taxon>
        <taxon>Artiodactyla</taxon>
        <taxon>Ruminantia</taxon>
        <taxon>Pecora</taxon>
        <taxon>Bovidae</taxon>
        <taxon>Bovinae</taxon>
        <taxon>Bos</taxon>
    </lineage>
</organism>
<dbReference type="PANTHER" id="PTHR23232">
    <property type="entry name" value="KRAB DOMAIN C2H2 ZINC FINGER"/>
    <property type="match status" value="1"/>
</dbReference>
<gene>
    <name evidence="4" type="primary">LOC109572191</name>
</gene>
<feature type="compositionally biased region" description="Basic residues" evidence="1">
    <location>
        <begin position="103"/>
        <end position="116"/>
    </location>
</feature>
<dbReference type="CDD" id="cd07765">
    <property type="entry name" value="KRAB_A-box"/>
    <property type="match status" value="1"/>
</dbReference>
<name>A0ABM4QXH8_BOSIN</name>
<dbReference type="InterPro" id="IPR036051">
    <property type="entry name" value="KRAB_dom_sf"/>
</dbReference>
<reference evidence="4" key="1">
    <citation type="submission" date="2025-08" db="UniProtKB">
        <authorList>
            <consortium name="RefSeq"/>
        </authorList>
    </citation>
    <scope>IDENTIFICATION</scope>
    <source>
        <tissue evidence="4">Blood</tissue>
    </source>
</reference>
<sequence>MAAAALRDPSQKCSVTFEDVAVYFSWEEWRLLAEAQRSVYLDVMLENYALIASLGPFRSGGLLGLGDGTENVRWEGLSSLHRDGSELRRRRLGTASPESPRRSWARHAQSRWRRRR</sequence>
<dbReference type="SUPFAM" id="SSF109640">
    <property type="entry name" value="KRAB domain (Kruppel-associated box)"/>
    <property type="match status" value="1"/>
</dbReference>
<feature type="domain" description="KRAB" evidence="2">
    <location>
        <begin position="15"/>
        <end position="100"/>
    </location>
</feature>
<dbReference type="GeneID" id="109572191"/>
<evidence type="ECO:0000259" key="2">
    <source>
        <dbReference type="PROSITE" id="PS50805"/>
    </source>
</evidence>
<dbReference type="SMART" id="SM00349">
    <property type="entry name" value="KRAB"/>
    <property type="match status" value="1"/>
</dbReference>
<dbReference type="PROSITE" id="PS50805">
    <property type="entry name" value="KRAB"/>
    <property type="match status" value="1"/>
</dbReference>
<evidence type="ECO:0000313" key="3">
    <source>
        <dbReference type="Proteomes" id="UP001652663"/>
    </source>
</evidence>
<accession>A0ABM4QXH8</accession>
<dbReference type="RefSeq" id="XP_070628006.1">
    <property type="nucleotide sequence ID" value="XM_070771905.1"/>
</dbReference>
<dbReference type="Pfam" id="PF01352">
    <property type="entry name" value="KRAB"/>
    <property type="match status" value="1"/>
</dbReference>
<dbReference type="Proteomes" id="UP001652663">
    <property type="component" value="Chromosome 18"/>
</dbReference>
<proteinExistence type="predicted"/>
<dbReference type="PANTHER" id="PTHR23232:SF133">
    <property type="entry name" value="RIKEN CDNA 1700020N01 GENE"/>
    <property type="match status" value="1"/>
</dbReference>
<evidence type="ECO:0000256" key="1">
    <source>
        <dbReference type="SAM" id="MobiDB-lite"/>
    </source>
</evidence>
<keyword evidence="3" id="KW-1185">Reference proteome</keyword>
<protein>
    <submittedName>
        <fullName evidence="4">Zinc finger protein 792-like isoform X3</fullName>
    </submittedName>
</protein>
<feature type="region of interest" description="Disordered" evidence="1">
    <location>
        <begin position="88"/>
        <end position="116"/>
    </location>
</feature>
<dbReference type="InterPro" id="IPR050169">
    <property type="entry name" value="Krueppel_C2H2_ZnF"/>
</dbReference>
<dbReference type="InterPro" id="IPR001909">
    <property type="entry name" value="KRAB"/>
</dbReference>
<evidence type="ECO:0000313" key="4">
    <source>
        <dbReference type="RefSeq" id="XP_070628006.1"/>
    </source>
</evidence>
<dbReference type="Gene3D" id="6.10.140.140">
    <property type="match status" value="1"/>
</dbReference>